<reference evidence="3 4" key="1">
    <citation type="submission" date="2024-09" db="EMBL/GenBank/DDBJ databases">
        <title>A chromosome-level genome assembly of Gray's grenadier anchovy, Coilia grayii.</title>
        <authorList>
            <person name="Fu Z."/>
        </authorList>
    </citation>
    <scope>NUCLEOTIDE SEQUENCE [LARGE SCALE GENOMIC DNA]</scope>
    <source>
        <strain evidence="3">G4</strain>
        <tissue evidence="3">Muscle</tissue>
    </source>
</reference>
<comment type="caution">
    <text evidence="3">The sequence shown here is derived from an EMBL/GenBank/DDBJ whole genome shotgun (WGS) entry which is preliminary data.</text>
</comment>
<evidence type="ECO:0000313" key="4">
    <source>
        <dbReference type="Proteomes" id="UP001591681"/>
    </source>
</evidence>
<feature type="domain" description="VWFA" evidence="2">
    <location>
        <begin position="267"/>
        <end position="314"/>
    </location>
</feature>
<accession>A0ABD1IUB6</accession>
<sequence>MEFACKYVYVPPLIEKPKRSALLPPVKKVRPRTPPPPPPVPLRDFCSSLSAPSPSPSPKTLQVGPFQDWPHPHARSAPSSPGLKRTPAMSGRRLSPGAGKGQEEQDEHYCTILPGHCETSPARGPSPDDCRSPPFSAPPLPPRPAFLSKYPEYTMVFPSDPSPSPSPTLSSASASAPLSPNSERTLKTSPCSSPPSGPAEKQLLQGNPNVILIDLDKIVGSCYFCQSWEPSPAEPPLPQPCSPFAPYEDTLFLLTPDLQAEALDTVIVFCVDVSGSMSITSRFVQEAVLQCVQSLTRTEPNTRVALVTFNNEVTLHGYGEMTSWQICGEELKDSEFLKNADSSYDSHPITGLKRVEPQP</sequence>
<gene>
    <name evidence="3" type="ORF">ACEWY4_026154</name>
</gene>
<dbReference type="InterPro" id="IPR036465">
    <property type="entry name" value="vWFA_dom_sf"/>
</dbReference>
<dbReference type="Gene3D" id="3.40.50.410">
    <property type="entry name" value="von Willebrand factor, type A domain"/>
    <property type="match status" value="1"/>
</dbReference>
<dbReference type="InterPro" id="IPR002035">
    <property type="entry name" value="VWF_A"/>
</dbReference>
<feature type="compositionally biased region" description="Low complexity" evidence="1">
    <location>
        <begin position="167"/>
        <end position="182"/>
    </location>
</feature>
<keyword evidence="4" id="KW-1185">Reference proteome</keyword>
<feature type="region of interest" description="Disordered" evidence="1">
    <location>
        <begin position="19"/>
        <end position="143"/>
    </location>
</feature>
<dbReference type="CDD" id="cd00198">
    <property type="entry name" value="vWFA"/>
    <property type="match status" value="1"/>
</dbReference>
<dbReference type="SUPFAM" id="SSF53300">
    <property type="entry name" value="vWA-like"/>
    <property type="match status" value="1"/>
</dbReference>
<protein>
    <recommendedName>
        <fullName evidence="2">VWFA domain-containing protein</fullName>
    </recommendedName>
</protein>
<organism evidence="3 4">
    <name type="scientific">Coilia grayii</name>
    <name type="common">Gray's grenadier anchovy</name>
    <dbReference type="NCBI Taxonomy" id="363190"/>
    <lineage>
        <taxon>Eukaryota</taxon>
        <taxon>Metazoa</taxon>
        <taxon>Chordata</taxon>
        <taxon>Craniata</taxon>
        <taxon>Vertebrata</taxon>
        <taxon>Euteleostomi</taxon>
        <taxon>Actinopterygii</taxon>
        <taxon>Neopterygii</taxon>
        <taxon>Teleostei</taxon>
        <taxon>Clupei</taxon>
        <taxon>Clupeiformes</taxon>
        <taxon>Clupeoidei</taxon>
        <taxon>Engraulidae</taxon>
        <taxon>Coilinae</taxon>
        <taxon>Coilia</taxon>
    </lineage>
</organism>
<evidence type="ECO:0000259" key="2">
    <source>
        <dbReference type="Pfam" id="PF00092"/>
    </source>
</evidence>
<proteinExistence type="predicted"/>
<evidence type="ECO:0000256" key="1">
    <source>
        <dbReference type="SAM" id="MobiDB-lite"/>
    </source>
</evidence>
<dbReference type="Pfam" id="PF00092">
    <property type="entry name" value="VWA"/>
    <property type="match status" value="1"/>
</dbReference>
<name>A0ABD1IUB6_9TELE</name>
<dbReference type="EMBL" id="JBHFQA010000023">
    <property type="protein sequence ID" value="KAL2078469.1"/>
    <property type="molecule type" value="Genomic_DNA"/>
</dbReference>
<feature type="compositionally biased region" description="Pro residues" evidence="1">
    <location>
        <begin position="32"/>
        <end position="41"/>
    </location>
</feature>
<dbReference type="AlphaFoldDB" id="A0ABD1IUB6"/>
<dbReference type="Proteomes" id="UP001591681">
    <property type="component" value="Unassembled WGS sequence"/>
</dbReference>
<feature type="region of interest" description="Disordered" evidence="1">
    <location>
        <begin position="157"/>
        <end position="203"/>
    </location>
</feature>
<evidence type="ECO:0000313" key="3">
    <source>
        <dbReference type="EMBL" id="KAL2078469.1"/>
    </source>
</evidence>